<feature type="chain" id="PRO_5044636050" evidence="9">
    <location>
        <begin position="23"/>
        <end position="67"/>
    </location>
</feature>
<keyword evidence="12" id="KW-1185">Reference proteome</keyword>
<dbReference type="Gene3D" id="3.10.360.10">
    <property type="entry name" value="Antimicrobial Peptide, Beta-defensin 2, Chain A"/>
    <property type="match status" value="1"/>
</dbReference>
<feature type="domain" description="Beta-defensin-like" evidence="10">
    <location>
        <begin position="30"/>
        <end position="64"/>
    </location>
</feature>
<dbReference type="Proteomes" id="UP000694547">
    <property type="component" value="Chromosome 17"/>
</dbReference>
<dbReference type="AlphaFoldDB" id="A0A6I9MP72"/>
<dbReference type="Pfam" id="PF00711">
    <property type="entry name" value="Defensin_beta"/>
    <property type="match status" value="1"/>
</dbReference>
<feature type="signal peptide" evidence="9">
    <location>
        <begin position="1"/>
        <end position="22"/>
    </location>
</feature>
<dbReference type="GO" id="GO:0031731">
    <property type="term" value="F:CCR6 chemokine receptor binding"/>
    <property type="evidence" value="ECO:0007669"/>
    <property type="project" value="TreeGrafter"/>
</dbReference>
<dbReference type="GO" id="GO:0042742">
    <property type="term" value="P:defense response to bacterium"/>
    <property type="evidence" value="ECO:0007669"/>
    <property type="project" value="UniProtKB-KW"/>
</dbReference>
<dbReference type="RefSeq" id="XP_006997840.1">
    <property type="nucleotide sequence ID" value="XM_006997778.4"/>
</dbReference>
<evidence type="ECO:0000259" key="10">
    <source>
        <dbReference type="Pfam" id="PF00711"/>
    </source>
</evidence>
<dbReference type="InterPro" id="IPR001855">
    <property type="entry name" value="Defensin_beta-like"/>
</dbReference>
<evidence type="ECO:0000256" key="8">
    <source>
        <dbReference type="ARBA" id="ARBA00023157"/>
    </source>
</evidence>
<keyword evidence="6" id="KW-0211">Defensin</keyword>
<reference evidence="11" key="3">
    <citation type="submission" date="2025-09" db="UniProtKB">
        <authorList>
            <consortium name="Ensembl"/>
        </authorList>
    </citation>
    <scope>IDENTIFICATION</scope>
</reference>
<accession>A0A6I9MP72</accession>
<dbReference type="GO" id="GO:0005615">
    <property type="term" value="C:extracellular space"/>
    <property type="evidence" value="ECO:0007669"/>
    <property type="project" value="TreeGrafter"/>
</dbReference>
<evidence type="ECO:0000313" key="11">
    <source>
        <dbReference type="Ensembl" id="ENSPEMP00000007503.1"/>
    </source>
</evidence>
<sequence>MRLHYLLFAFLILFLVPVPGDGFIEKTLRKLFCRVRGGRCAIISCLTTEEQIGKCSQKGRKCCRKKK</sequence>
<protein>
    <submittedName>
        <fullName evidence="11">Defensin beta 14</fullName>
    </submittedName>
</protein>
<dbReference type="FunFam" id="3.10.360.10:FF:000001">
    <property type="entry name" value="Beta-defensin 1"/>
    <property type="match status" value="1"/>
</dbReference>
<comment type="similarity">
    <text evidence="2">Belongs to the beta-defensin family.</text>
</comment>
<keyword evidence="7" id="KW-0044">Antibiotic</keyword>
<dbReference type="SUPFAM" id="SSF57392">
    <property type="entry name" value="Defensin-like"/>
    <property type="match status" value="1"/>
</dbReference>
<organism evidence="11 12">
    <name type="scientific">Peromyscus maniculatus bairdii</name>
    <name type="common">Prairie deer mouse</name>
    <dbReference type="NCBI Taxonomy" id="230844"/>
    <lineage>
        <taxon>Eukaryota</taxon>
        <taxon>Metazoa</taxon>
        <taxon>Chordata</taxon>
        <taxon>Craniata</taxon>
        <taxon>Vertebrata</taxon>
        <taxon>Euteleostomi</taxon>
        <taxon>Mammalia</taxon>
        <taxon>Eutheria</taxon>
        <taxon>Euarchontoglires</taxon>
        <taxon>Glires</taxon>
        <taxon>Rodentia</taxon>
        <taxon>Myomorpha</taxon>
        <taxon>Muroidea</taxon>
        <taxon>Cricetidae</taxon>
        <taxon>Neotominae</taxon>
        <taxon>Peromyscus</taxon>
    </lineage>
</organism>
<keyword evidence="4" id="KW-0929">Antimicrobial</keyword>
<dbReference type="GO" id="GO:0042056">
    <property type="term" value="F:chemoattractant activity"/>
    <property type="evidence" value="ECO:0007669"/>
    <property type="project" value="Ensembl"/>
</dbReference>
<evidence type="ECO:0000256" key="6">
    <source>
        <dbReference type="ARBA" id="ARBA00022940"/>
    </source>
</evidence>
<dbReference type="GeneID" id="102906099"/>
<evidence type="ECO:0000256" key="1">
    <source>
        <dbReference type="ARBA" id="ARBA00004613"/>
    </source>
</evidence>
<keyword evidence="3" id="KW-0964">Secreted</keyword>
<gene>
    <name evidence="11" type="primary">LOC102906099</name>
</gene>
<dbReference type="PANTHER" id="PTHR20515:SF0">
    <property type="entry name" value="BETA-DEFENSIN 103"/>
    <property type="match status" value="1"/>
</dbReference>
<evidence type="ECO:0000256" key="5">
    <source>
        <dbReference type="ARBA" id="ARBA00022729"/>
    </source>
</evidence>
<dbReference type="Ensembl" id="ENSPEMT00000011644.2">
    <property type="protein sequence ID" value="ENSPEMP00000007503.1"/>
    <property type="gene ID" value="ENSPEMG00000009435.2"/>
</dbReference>
<reference evidence="11 12" key="1">
    <citation type="submission" date="2018-10" db="EMBL/GenBank/DDBJ databases">
        <title>Improved assembly of the deer mouse Peromyscus maniculatus genome.</title>
        <authorList>
            <person name="Lassance J.-M."/>
            <person name="Hoekstra H.E."/>
        </authorList>
    </citation>
    <scope>NUCLEOTIDE SEQUENCE [LARGE SCALE GENOMIC DNA]</scope>
</reference>
<dbReference type="GO" id="GO:0060326">
    <property type="term" value="P:cell chemotaxis"/>
    <property type="evidence" value="ECO:0007669"/>
    <property type="project" value="Ensembl"/>
</dbReference>
<reference evidence="11" key="2">
    <citation type="submission" date="2025-08" db="UniProtKB">
        <authorList>
            <consortium name="Ensembl"/>
        </authorList>
    </citation>
    <scope>IDENTIFICATION</scope>
</reference>
<evidence type="ECO:0000256" key="9">
    <source>
        <dbReference type="SAM" id="SignalP"/>
    </source>
</evidence>
<proteinExistence type="inferred from homology"/>
<evidence type="ECO:0000313" key="12">
    <source>
        <dbReference type="Proteomes" id="UP000694547"/>
    </source>
</evidence>
<dbReference type="OrthoDB" id="9449637at2759"/>
<keyword evidence="8" id="KW-1015">Disulfide bond</keyword>
<keyword evidence="5 9" id="KW-0732">Signal</keyword>
<name>A0A6I9MP72_PERMB</name>
<comment type="subcellular location">
    <subcellularLocation>
        <location evidence="1">Secreted</location>
    </subcellularLocation>
</comment>
<evidence type="ECO:0000256" key="2">
    <source>
        <dbReference type="ARBA" id="ARBA00007371"/>
    </source>
</evidence>
<evidence type="ECO:0000256" key="3">
    <source>
        <dbReference type="ARBA" id="ARBA00022525"/>
    </source>
</evidence>
<dbReference type="PANTHER" id="PTHR20515">
    <property type="entry name" value="BETA-DEFENSIN"/>
    <property type="match status" value="1"/>
</dbReference>
<evidence type="ECO:0000256" key="7">
    <source>
        <dbReference type="ARBA" id="ARBA00023022"/>
    </source>
</evidence>
<dbReference type="GeneTree" id="ENSGT00530000064280"/>
<evidence type="ECO:0000256" key="4">
    <source>
        <dbReference type="ARBA" id="ARBA00022529"/>
    </source>
</evidence>